<keyword evidence="1" id="KW-1133">Transmembrane helix</keyword>
<evidence type="ECO:0008006" key="4">
    <source>
        <dbReference type="Google" id="ProtNLM"/>
    </source>
</evidence>
<sequence length="137" mass="14565">MDIHPASTLNNHGYTLPANASANDVPPSSKVACRHCKRTEPEGYEYPEPSIWSFSMCGGCPLVTPGIGLLLGTTALAVIVGLGRTKASAITWALCLGPVGLAAAMARHKVVRGVLEEIASFFSWRVAAWVARRLNGY</sequence>
<dbReference type="Proteomes" id="UP001628179">
    <property type="component" value="Unassembled WGS sequence"/>
</dbReference>
<reference evidence="2 3" key="1">
    <citation type="submission" date="2024-09" db="EMBL/GenBank/DDBJ databases">
        <title>Itraconazole resistance in Madurella fahalii resulting from another homologue of gene encoding cytochrome P450 14-alpha sterol demethylase (CYP51).</title>
        <authorList>
            <person name="Yoshioka I."/>
            <person name="Fahal A.H."/>
            <person name="Kaneko S."/>
            <person name="Yaguchi T."/>
        </authorList>
    </citation>
    <scope>NUCLEOTIDE SEQUENCE [LARGE SCALE GENOMIC DNA]</scope>
    <source>
        <strain evidence="2 3">IFM 68171</strain>
    </source>
</reference>
<comment type="caution">
    <text evidence="2">The sequence shown here is derived from an EMBL/GenBank/DDBJ whole genome shotgun (WGS) entry which is preliminary data.</text>
</comment>
<accession>A0ABQ0G138</accession>
<protein>
    <recommendedName>
        <fullName evidence="4">DUF983 domain-containing protein</fullName>
    </recommendedName>
</protein>
<keyword evidence="1" id="KW-0812">Transmembrane</keyword>
<dbReference type="RefSeq" id="XP_070913196.1">
    <property type="nucleotide sequence ID" value="XM_071057095.1"/>
</dbReference>
<keyword evidence="1" id="KW-0472">Membrane</keyword>
<name>A0ABQ0G138_9PEZI</name>
<proteinExistence type="predicted"/>
<evidence type="ECO:0000313" key="3">
    <source>
        <dbReference type="Proteomes" id="UP001628179"/>
    </source>
</evidence>
<evidence type="ECO:0000256" key="1">
    <source>
        <dbReference type="SAM" id="Phobius"/>
    </source>
</evidence>
<keyword evidence="3" id="KW-1185">Reference proteome</keyword>
<organism evidence="2 3">
    <name type="scientific">Madurella fahalii</name>
    <dbReference type="NCBI Taxonomy" id="1157608"/>
    <lineage>
        <taxon>Eukaryota</taxon>
        <taxon>Fungi</taxon>
        <taxon>Dikarya</taxon>
        <taxon>Ascomycota</taxon>
        <taxon>Pezizomycotina</taxon>
        <taxon>Sordariomycetes</taxon>
        <taxon>Sordariomycetidae</taxon>
        <taxon>Sordariales</taxon>
        <taxon>Sordariales incertae sedis</taxon>
        <taxon>Madurella</taxon>
    </lineage>
</organism>
<dbReference type="EMBL" id="BAAFSV010000001">
    <property type="protein sequence ID" value="GAB1311463.1"/>
    <property type="molecule type" value="Genomic_DNA"/>
</dbReference>
<feature type="transmembrane region" description="Helical" evidence="1">
    <location>
        <begin position="62"/>
        <end position="83"/>
    </location>
</feature>
<gene>
    <name evidence="2" type="ORF">MFIFM68171_01673</name>
</gene>
<dbReference type="GeneID" id="98172418"/>
<evidence type="ECO:0000313" key="2">
    <source>
        <dbReference type="EMBL" id="GAB1311463.1"/>
    </source>
</evidence>